<protein>
    <submittedName>
        <fullName evidence="2">Uncharacterized protein LOC112680231</fullName>
    </submittedName>
</protein>
<reference evidence="2" key="1">
    <citation type="submission" date="2025-08" db="UniProtKB">
        <authorList>
            <consortium name="RefSeq"/>
        </authorList>
    </citation>
    <scope>IDENTIFICATION</scope>
    <source>
        <tissue evidence="2">Whole body</tissue>
    </source>
</reference>
<proteinExistence type="predicted"/>
<accession>A0A8B8F5G5</accession>
<dbReference type="AlphaFoldDB" id="A0A8B8F5G5"/>
<sequence length="111" mass="11956">MEKILVRTSYSYECYDPSQSFAPTINLDLAAGTSKILSLCALTVKKPNINELPERIVPLANLDQTMDCTSSGSKTLSLCIPTVKMPNISELPEGTVPLANLDQTMDCTSSG</sequence>
<name>A0A8B8F5G5_9HEMI</name>
<organism evidence="1 2">
    <name type="scientific">Sipha flava</name>
    <name type="common">yellow sugarcane aphid</name>
    <dbReference type="NCBI Taxonomy" id="143950"/>
    <lineage>
        <taxon>Eukaryota</taxon>
        <taxon>Metazoa</taxon>
        <taxon>Ecdysozoa</taxon>
        <taxon>Arthropoda</taxon>
        <taxon>Hexapoda</taxon>
        <taxon>Insecta</taxon>
        <taxon>Pterygota</taxon>
        <taxon>Neoptera</taxon>
        <taxon>Paraneoptera</taxon>
        <taxon>Hemiptera</taxon>
        <taxon>Sternorrhyncha</taxon>
        <taxon>Aphidomorpha</taxon>
        <taxon>Aphidoidea</taxon>
        <taxon>Aphididae</taxon>
        <taxon>Sipha</taxon>
    </lineage>
</organism>
<dbReference type="Proteomes" id="UP000694846">
    <property type="component" value="Unplaced"/>
</dbReference>
<gene>
    <name evidence="2" type="primary">LOC112680231</name>
</gene>
<evidence type="ECO:0000313" key="1">
    <source>
        <dbReference type="Proteomes" id="UP000694846"/>
    </source>
</evidence>
<dbReference type="RefSeq" id="XP_025406054.1">
    <property type="nucleotide sequence ID" value="XM_025550269.1"/>
</dbReference>
<keyword evidence="1" id="KW-1185">Reference proteome</keyword>
<evidence type="ECO:0000313" key="2">
    <source>
        <dbReference type="RefSeq" id="XP_025406054.1"/>
    </source>
</evidence>
<dbReference type="GeneID" id="112680231"/>